<feature type="region of interest" description="Disordered" evidence="1">
    <location>
        <begin position="65"/>
        <end position="97"/>
    </location>
</feature>
<proteinExistence type="predicted"/>
<evidence type="ECO:0000313" key="3">
    <source>
        <dbReference type="Proteomes" id="UP000758155"/>
    </source>
</evidence>
<keyword evidence="3" id="KW-1185">Reference proteome</keyword>
<feature type="compositionally biased region" description="Polar residues" evidence="1">
    <location>
        <begin position="192"/>
        <end position="207"/>
    </location>
</feature>
<sequence length="643" mass="71163">MLSSTRDIYRQTFADPGNILLRKSLRLEFHSLEKEFDGHKDMLLIQPRERSRAIPDHDHAISHPASWQADVQKAPQDAQSSISAGAPPDVLTTHSSPSTFSKTEIAALSLEQLQELTILVSDRIQIKQRFNNTPLRRIISRQASSGAFQTTFGPDSDTASQTDTLVYTETPDTVREPPEVRRARYNSTPLRRILSRQTSTSHGTENLSAPAHTHSPAEAPSVVKARYNNTPLRRILSRQTPSAPPPSALAARQSIPVSESPVPHAPMPRSSTPLRRILLRQVSAQAIEKEDDEISERADSVIDPESPVRALSTASAVAPAVDVALISSNKDRIQAYETNVWGFNSSLPSTATLTLPSPGLVEKARVRLNDEVRVRAYEESVWAKTPFPPRVAVEKEKEKEKSTTITVTEVLVEAKRPKRIVVDSKGSPLRRILQRQTTITTSAIAIRASGSQPFVPELPDGFFAGYNNPDGTSTLRFLDTHENITFTPISAGDSSGLVEKRQNGLIEYGCWSGTLDRSGVDTAMNLMRDRLSQIPIGVGQYSDWPPYFGYNANGVYVYACENSGESGAYYSFMRDQLDWMSYRMDQRCGAPAKIVGGEPWDNIQYSLESHLSGRGHWDRTLSMWFEDGEGSESDEEDDTEGGS</sequence>
<dbReference type="Proteomes" id="UP000758155">
    <property type="component" value="Unassembled WGS sequence"/>
</dbReference>
<accession>A0A9P4X2M5</accession>
<dbReference type="OrthoDB" id="10257314at2759"/>
<feature type="region of interest" description="Disordered" evidence="1">
    <location>
        <begin position="237"/>
        <end position="272"/>
    </location>
</feature>
<protein>
    <submittedName>
        <fullName evidence="2">Uncharacterized protein</fullName>
    </submittedName>
</protein>
<dbReference type="AlphaFoldDB" id="A0A9P4X2M5"/>
<feature type="region of interest" description="Disordered" evidence="1">
    <location>
        <begin position="192"/>
        <end position="221"/>
    </location>
</feature>
<gene>
    <name evidence="2" type="ORF">E8E12_011785</name>
</gene>
<evidence type="ECO:0000256" key="1">
    <source>
        <dbReference type="SAM" id="MobiDB-lite"/>
    </source>
</evidence>
<organism evidence="2 3">
    <name type="scientific">Didymella heteroderae</name>
    <dbReference type="NCBI Taxonomy" id="1769908"/>
    <lineage>
        <taxon>Eukaryota</taxon>
        <taxon>Fungi</taxon>
        <taxon>Dikarya</taxon>
        <taxon>Ascomycota</taxon>
        <taxon>Pezizomycotina</taxon>
        <taxon>Dothideomycetes</taxon>
        <taxon>Pleosporomycetidae</taxon>
        <taxon>Pleosporales</taxon>
        <taxon>Pleosporineae</taxon>
        <taxon>Didymellaceae</taxon>
        <taxon>Didymella</taxon>
    </lineage>
</organism>
<evidence type="ECO:0000313" key="2">
    <source>
        <dbReference type="EMBL" id="KAF3048417.1"/>
    </source>
</evidence>
<name>A0A9P4X2M5_9PLEO</name>
<dbReference type="EMBL" id="SWKV01000001">
    <property type="protein sequence ID" value="KAF3048417.1"/>
    <property type="molecule type" value="Genomic_DNA"/>
</dbReference>
<comment type="caution">
    <text evidence="2">The sequence shown here is derived from an EMBL/GenBank/DDBJ whole genome shotgun (WGS) entry which is preliminary data.</text>
</comment>
<reference evidence="2" key="1">
    <citation type="submission" date="2019-04" db="EMBL/GenBank/DDBJ databases">
        <title>Sequencing of skin fungus with MAO and IRED activity.</title>
        <authorList>
            <person name="Marsaioli A.J."/>
            <person name="Bonatto J.M.C."/>
            <person name="Reis Junior O."/>
        </authorList>
    </citation>
    <scope>NUCLEOTIDE SEQUENCE</scope>
    <source>
        <strain evidence="2">28M1</strain>
    </source>
</reference>